<dbReference type="RefSeq" id="XP_001647269.1">
    <property type="nucleotide sequence ID" value="XM_001647219.1"/>
</dbReference>
<feature type="domain" description="FMR1-interacting protein 1 conserved" evidence="2">
    <location>
        <begin position="251"/>
        <end position="301"/>
    </location>
</feature>
<proteinExistence type="predicted"/>
<dbReference type="Gene3D" id="6.10.250.1790">
    <property type="match status" value="1"/>
</dbReference>
<organism evidence="4">
    <name type="scientific">Vanderwaltozyma polyspora (strain ATCC 22028 / DSM 70294 / BCRC 21397 / CBS 2163 / NBRC 10782 / NRRL Y-8283 / UCD 57-17)</name>
    <name type="common">Kluyveromyces polysporus</name>
    <dbReference type="NCBI Taxonomy" id="436907"/>
    <lineage>
        <taxon>Eukaryota</taxon>
        <taxon>Fungi</taxon>
        <taxon>Dikarya</taxon>
        <taxon>Ascomycota</taxon>
        <taxon>Saccharomycotina</taxon>
        <taxon>Saccharomycetes</taxon>
        <taxon>Saccharomycetales</taxon>
        <taxon>Saccharomycetaceae</taxon>
        <taxon>Vanderwaltozyma</taxon>
    </lineage>
</organism>
<dbReference type="GeneID" id="5547761"/>
<gene>
    <name evidence="3" type="ORF">Kpol_1002p58</name>
</gene>
<dbReference type="STRING" id="436907.A7TE89"/>
<feature type="compositionally biased region" description="Acidic residues" evidence="1">
    <location>
        <begin position="214"/>
        <end position="225"/>
    </location>
</feature>
<dbReference type="EMBL" id="DS480379">
    <property type="protein sequence ID" value="EDO19411.1"/>
    <property type="molecule type" value="Genomic_DNA"/>
</dbReference>
<accession>A7TE89</accession>
<reference evidence="3 4" key="1">
    <citation type="journal article" date="2007" name="Proc. Natl. Acad. Sci. U.S.A.">
        <title>Independent sorting-out of thousands of duplicated gene pairs in two yeast species descended from a whole-genome duplication.</title>
        <authorList>
            <person name="Scannell D.R."/>
            <person name="Frank A.C."/>
            <person name="Conant G.C."/>
            <person name="Byrne K.P."/>
            <person name="Woolfit M."/>
            <person name="Wolfe K.H."/>
        </authorList>
    </citation>
    <scope>NUCLEOTIDE SEQUENCE [LARGE SCALE GENOMIC DNA]</scope>
    <source>
        <strain evidence="4">ATCC 22028 / DSM 70294 / BCRC 21397 / CBS 2163 / NBRC 10782 / NRRL Y-8283 / UCD 57-17</strain>
    </source>
</reference>
<evidence type="ECO:0000313" key="3">
    <source>
        <dbReference type="EMBL" id="EDO19411.1"/>
    </source>
</evidence>
<feature type="compositionally biased region" description="Basic and acidic residues" evidence="1">
    <location>
        <begin position="200"/>
        <end position="213"/>
    </location>
</feature>
<evidence type="ECO:0000259" key="2">
    <source>
        <dbReference type="Pfam" id="PF10453"/>
    </source>
</evidence>
<feature type="compositionally biased region" description="Basic and acidic residues" evidence="1">
    <location>
        <begin position="412"/>
        <end position="423"/>
    </location>
</feature>
<feature type="region of interest" description="Disordered" evidence="1">
    <location>
        <begin position="148"/>
        <end position="255"/>
    </location>
</feature>
<evidence type="ECO:0000256" key="1">
    <source>
        <dbReference type="SAM" id="MobiDB-lite"/>
    </source>
</evidence>
<feature type="compositionally biased region" description="Polar residues" evidence="1">
    <location>
        <begin position="243"/>
        <end position="255"/>
    </location>
</feature>
<dbReference type="PhylomeDB" id="A7TE89"/>
<dbReference type="HOGENOM" id="CLU_038609_0_0_1"/>
<feature type="region of interest" description="Disordered" evidence="1">
    <location>
        <begin position="1"/>
        <end position="32"/>
    </location>
</feature>
<feature type="compositionally biased region" description="Basic and acidic residues" evidence="1">
    <location>
        <begin position="177"/>
        <end position="186"/>
    </location>
</feature>
<dbReference type="eggNOG" id="ENOG502S1E3">
    <property type="taxonomic scope" value="Eukaryota"/>
</dbReference>
<dbReference type="OMA" id="QNANEYY"/>
<dbReference type="KEGG" id="vpo:Kpol_1002p58"/>
<dbReference type="Proteomes" id="UP000000267">
    <property type="component" value="Unassembled WGS sequence"/>
</dbReference>
<dbReference type="OrthoDB" id="273070at2759"/>
<dbReference type="InParanoid" id="A7TE89"/>
<dbReference type="AlphaFoldDB" id="A7TE89"/>
<feature type="region of interest" description="Disordered" evidence="1">
    <location>
        <begin position="375"/>
        <end position="423"/>
    </location>
</feature>
<dbReference type="Pfam" id="PF10453">
    <property type="entry name" value="NUFIP1"/>
    <property type="match status" value="1"/>
</dbReference>
<evidence type="ECO:0000313" key="4">
    <source>
        <dbReference type="Proteomes" id="UP000000267"/>
    </source>
</evidence>
<dbReference type="InterPro" id="IPR019496">
    <property type="entry name" value="NUFIP1_cons_dom"/>
</dbReference>
<sequence>MNPNYSDHQYYAGNNSRKLPKPTSSGTLGSNTAEQPAFQQQYNNYSINNYGSQQYPQQPYQNSYYNYQQVNGYQNYDTRNHMYYQQQHQNVQQYQVNNINGSLNYNQGLDNSAMYVNGTHNIPNPNTGYKPVESYVDVNKDGYLLSIENQEKSSGNPTTDQEENPTKRKSSNGPVLESKRAKHEMADQNILPSNNNYEETCPKDESNDKRITDEESEESLSDNESDTNKIENTGSLNKDEDSTLLSENGSNNVVPVHGTSITLVTEEEIAKWREERKMMWLLKISNNKRQHMDKMGIKEDELKERKNVLHEAKKQKQFIQNIQNQLTRFNPKVNLNVKILQREMAKENEKLLKFIQELGDANLLDYELNDEEKEKLFGGNDNESTRRGNGFNQRNKSRNFNRNNNTVSRYNQKRETNKEPSIP</sequence>
<dbReference type="FunCoup" id="A7TE89">
    <property type="interactions" value="61"/>
</dbReference>
<feature type="compositionally biased region" description="Low complexity" evidence="1">
    <location>
        <begin position="392"/>
        <end position="410"/>
    </location>
</feature>
<name>A7TE89_VANPO</name>
<keyword evidence="4" id="KW-1185">Reference proteome</keyword>
<protein>
    <recommendedName>
        <fullName evidence="2">FMR1-interacting protein 1 conserved domain-containing protein</fullName>
    </recommendedName>
</protein>